<organism>
    <name type="scientific">Culex quinquefasciatus</name>
    <name type="common">Southern house mosquito</name>
    <name type="synonym">Culex pungens</name>
    <dbReference type="NCBI Taxonomy" id="7176"/>
    <lineage>
        <taxon>Eukaryota</taxon>
        <taxon>Metazoa</taxon>
        <taxon>Ecdysozoa</taxon>
        <taxon>Arthropoda</taxon>
        <taxon>Hexapoda</taxon>
        <taxon>Insecta</taxon>
        <taxon>Pterygota</taxon>
        <taxon>Neoptera</taxon>
        <taxon>Endopterygota</taxon>
        <taxon>Diptera</taxon>
        <taxon>Nematocera</taxon>
        <taxon>Culicoidea</taxon>
        <taxon>Culicidae</taxon>
        <taxon>Culicinae</taxon>
        <taxon>Culicini</taxon>
        <taxon>Culex</taxon>
        <taxon>Culex</taxon>
    </lineage>
</organism>
<keyword evidence="2" id="KW-0687">Ribonucleoprotein</keyword>
<feature type="region of interest" description="Disordered" evidence="1">
    <location>
        <begin position="1"/>
        <end position="24"/>
    </location>
</feature>
<feature type="region of interest" description="Disordered" evidence="1">
    <location>
        <begin position="165"/>
        <end position="188"/>
    </location>
</feature>
<reference evidence="2" key="1">
    <citation type="submission" date="2007-03" db="EMBL/GenBank/DDBJ databases">
        <title>Annotation of Culex pipiens quinquefasciatus.</title>
        <authorList>
            <consortium name="The Broad Institute Genome Sequencing Platform"/>
            <person name="Atkinson P.W."/>
            <person name="Hemingway J."/>
            <person name="Christensen B.M."/>
            <person name="Higgs S."/>
            <person name="Kodira C."/>
            <person name="Hannick L."/>
            <person name="Megy K."/>
            <person name="O'Leary S."/>
            <person name="Pearson M."/>
            <person name="Haas B.J."/>
            <person name="Mauceli E."/>
            <person name="Wortman J.R."/>
            <person name="Lee N.H."/>
            <person name="Guigo R."/>
            <person name="Stanke M."/>
            <person name="Alvarado L."/>
            <person name="Amedeo P."/>
            <person name="Antoine C.H."/>
            <person name="Arensburger P."/>
            <person name="Bidwell S.L."/>
            <person name="Crawford M."/>
            <person name="Camaro F."/>
            <person name="Devon K."/>
            <person name="Engels R."/>
            <person name="Hammond M."/>
            <person name="Howarth C."/>
            <person name="Koehrsen M."/>
            <person name="Lawson D."/>
            <person name="Montgomery P."/>
            <person name="Nene V."/>
            <person name="Nusbaum C."/>
            <person name="Puiu D."/>
            <person name="Romero-Severson J."/>
            <person name="Severson D.W."/>
            <person name="Shumway M."/>
            <person name="Sisk P."/>
            <person name="Stolte C."/>
            <person name="Zeng Q."/>
            <person name="Eisenstadt E."/>
            <person name="Fraser-Liggett C."/>
            <person name="Strausberg R."/>
            <person name="Galagan J."/>
            <person name="Birren B."/>
            <person name="Collins F.H."/>
        </authorList>
    </citation>
    <scope>NUCLEOTIDE SEQUENCE [LARGE SCALE GENOMIC DNA]</scope>
    <source>
        <strain evidence="2">JHB</strain>
    </source>
</reference>
<keyword evidence="4" id="KW-1185">Reference proteome</keyword>
<accession>B0W630</accession>
<protein>
    <submittedName>
        <fullName evidence="2">Mitochondrial ribosomal protein, S26</fullName>
    </submittedName>
</protein>
<dbReference type="InParanoid" id="B0W630"/>
<dbReference type="EMBL" id="DS231846">
    <property type="protein sequence ID" value="EDS36178.1"/>
    <property type="molecule type" value="Genomic_DNA"/>
</dbReference>
<dbReference type="Proteomes" id="UP000002320">
    <property type="component" value="Unassembled WGS sequence"/>
</dbReference>
<evidence type="ECO:0000313" key="3">
    <source>
        <dbReference type="EnsemblMetazoa" id="CPIJ002495-PA"/>
    </source>
</evidence>
<proteinExistence type="predicted"/>
<name>B0W630_CULQU</name>
<sequence>MKHGHFDSGGQKLKWPVPSKQVPPGPGGPFTESYVFWQYGYHNSWFLILNMKTAISTVVTKNWSGRCPRSSLRAGKSPLGAIESGVFFYTAPKSGPLVVRFVCRWKESIEEDRVKLMQLFKNFYIQIKAVPRFLIDEVEAFTLAYRYGPPNYEWEEVAEVGKKRQAQESDRKKNVHSGTVIGEGASKGGSRVQQKLADRVIHNPDIGRFGGTSISCVIPQGFELLQSPVYEKRYGLLMRSWTAPTVRNTVRRIEGKFGN</sequence>
<evidence type="ECO:0000256" key="1">
    <source>
        <dbReference type="SAM" id="MobiDB-lite"/>
    </source>
</evidence>
<dbReference type="EnsemblMetazoa" id="CPIJ002495-RA">
    <property type="protein sequence ID" value="CPIJ002495-PA"/>
    <property type="gene ID" value="CPIJ002495"/>
</dbReference>
<dbReference type="HOGENOM" id="CLU_1074623_0_0_1"/>
<evidence type="ECO:0000313" key="4">
    <source>
        <dbReference type="Proteomes" id="UP000002320"/>
    </source>
</evidence>
<dbReference type="GO" id="GO:0005840">
    <property type="term" value="C:ribosome"/>
    <property type="evidence" value="ECO:0007669"/>
    <property type="project" value="UniProtKB-KW"/>
</dbReference>
<keyword evidence="2" id="KW-0689">Ribosomal protein</keyword>
<evidence type="ECO:0000313" key="2">
    <source>
        <dbReference type="EMBL" id="EDS36178.1"/>
    </source>
</evidence>
<gene>
    <name evidence="3" type="primary">6033754</name>
    <name evidence="2" type="ORF">CpipJ_CPIJ002495</name>
</gene>
<dbReference type="VEuPathDB" id="VectorBase:CPIJ002495"/>
<dbReference type="KEGG" id="cqu:CpipJ_CPIJ002495"/>
<dbReference type="AlphaFoldDB" id="B0W630"/>
<reference evidence="3" key="2">
    <citation type="submission" date="2020-05" db="UniProtKB">
        <authorList>
            <consortium name="EnsemblMetazoa"/>
        </authorList>
    </citation>
    <scope>IDENTIFICATION</scope>
    <source>
        <strain evidence="3">JHB</strain>
    </source>
</reference>